<keyword evidence="1" id="KW-0732">Signal</keyword>
<evidence type="ECO:0008006" key="4">
    <source>
        <dbReference type="Google" id="ProtNLM"/>
    </source>
</evidence>
<feature type="chain" id="PRO_5030986789" description="Conjugal transfer protein TraF" evidence="1">
    <location>
        <begin position="28"/>
        <end position="201"/>
    </location>
</feature>
<comment type="caution">
    <text evidence="2">The sequence shown here is derived from an EMBL/GenBank/DDBJ whole genome shotgun (WGS) entry which is preliminary data.</text>
</comment>
<evidence type="ECO:0000256" key="1">
    <source>
        <dbReference type="SAM" id="SignalP"/>
    </source>
</evidence>
<keyword evidence="3" id="KW-1185">Reference proteome</keyword>
<feature type="signal peptide" evidence="1">
    <location>
        <begin position="1"/>
        <end position="27"/>
    </location>
</feature>
<evidence type="ECO:0000313" key="3">
    <source>
        <dbReference type="Proteomes" id="UP000590524"/>
    </source>
</evidence>
<sequence length="201" mass="21740">MNCLGRVRLGYALLITAGLCAAKPASAQQAANRDIARRAAIHPVSTAADMRRWLSRVPVTRDFPPDFETMLRGQASLYVIEMSTAPGCLPCGDLWTKLLAFRGRYGWQVRTIGAEEAMLRSGRLGLPWVGNPVAWVRAATDSNRMVPIAIGTDHGPNIARNAWLATRMLTGARTTVGVRAMSKFTGIVGVRVPASSNPKGR</sequence>
<dbReference type="EMBL" id="JACIEU010000026">
    <property type="protein sequence ID" value="MBB4150839.1"/>
    <property type="molecule type" value="Genomic_DNA"/>
</dbReference>
<accession>A0A7W6PY14</accession>
<evidence type="ECO:0000313" key="2">
    <source>
        <dbReference type="EMBL" id="MBB4150839.1"/>
    </source>
</evidence>
<protein>
    <recommendedName>
        <fullName evidence="4">Conjugal transfer protein TraF</fullName>
    </recommendedName>
</protein>
<organism evidence="2 3">
    <name type="scientific">Sphingobium scionense</name>
    <dbReference type="NCBI Taxonomy" id="1404341"/>
    <lineage>
        <taxon>Bacteria</taxon>
        <taxon>Pseudomonadati</taxon>
        <taxon>Pseudomonadota</taxon>
        <taxon>Alphaproteobacteria</taxon>
        <taxon>Sphingomonadales</taxon>
        <taxon>Sphingomonadaceae</taxon>
        <taxon>Sphingobium</taxon>
    </lineage>
</organism>
<name>A0A7W6PY14_9SPHN</name>
<dbReference type="Proteomes" id="UP000590524">
    <property type="component" value="Unassembled WGS sequence"/>
</dbReference>
<proteinExistence type="predicted"/>
<dbReference type="AlphaFoldDB" id="A0A7W6PY14"/>
<dbReference type="RefSeq" id="WP_188084070.1">
    <property type="nucleotide sequence ID" value="NZ_JACIEU010000026.1"/>
</dbReference>
<gene>
    <name evidence="2" type="ORF">GGQ90_004650</name>
</gene>
<reference evidence="2 3" key="1">
    <citation type="submission" date="2020-08" db="EMBL/GenBank/DDBJ databases">
        <title>Genomic Encyclopedia of Type Strains, Phase IV (KMG-IV): sequencing the most valuable type-strain genomes for metagenomic binning, comparative biology and taxonomic classification.</title>
        <authorList>
            <person name="Goeker M."/>
        </authorList>
    </citation>
    <scope>NUCLEOTIDE SEQUENCE [LARGE SCALE GENOMIC DNA]</scope>
    <source>
        <strain evidence="2 3">DSM 19371</strain>
    </source>
</reference>